<dbReference type="RefSeq" id="WP_055440998.1">
    <property type="nucleotide sequence ID" value="NZ_BAABDZ010000006.1"/>
</dbReference>
<evidence type="ECO:0000313" key="7">
    <source>
        <dbReference type="Proteomes" id="UP000182738"/>
    </source>
</evidence>
<dbReference type="InterPro" id="IPR002678">
    <property type="entry name" value="DUF34/NIF3"/>
</dbReference>
<evidence type="ECO:0000256" key="1">
    <source>
        <dbReference type="ARBA" id="ARBA00006964"/>
    </source>
</evidence>
<dbReference type="EMBL" id="CYGZ01000006">
    <property type="protein sequence ID" value="CUA79922.1"/>
    <property type="molecule type" value="Genomic_DNA"/>
</dbReference>
<keyword evidence="7" id="KW-1185">Reference proteome</keyword>
<evidence type="ECO:0000256" key="3">
    <source>
        <dbReference type="ARBA" id="ARBA00022723"/>
    </source>
</evidence>
<dbReference type="InterPro" id="IPR017221">
    <property type="entry name" value="DUF34/NIF3_bac"/>
</dbReference>
<dbReference type="GO" id="GO:0005737">
    <property type="term" value="C:cytoplasm"/>
    <property type="evidence" value="ECO:0007669"/>
    <property type="project" value="TreeGrafter"/>
</dbReference>
<dbReference type="PANTHER" id="PTHR13799">
    <property type="entry name" value="NGG1 INTERACTING FACTOR 3"/>
    <property type="match status" value="1"/>
</dbReference>
<evidence type="ECO:0000256" key="2">
    <source>
        <dbReference type="ARBA" id="ARBA00022112"/>
    </source>
</evidence>
<dbReference type="PIRSF" id="PIRSF037489">
    <property type="entry name" value="UCP037489_NIF3_YqfO"/>
    <property type="match status" value="1"/>
</dbReference>
<protein>
    <recommendedName>
        <fullName evidence="2 4">GTP cyclohydrolase 1 type 2 homolog</fullName>
    </recommendedName>
</protein>
<dbReference type="InterPro" id="IPR015867">
    <property type="entry name" value="N-reg_PII/ATP_PRibTrfase_C"/>
</dbReference>
<dbReference type="GO" id="GO:0046872">
    <property type="term" value="F:metal ion binding"/>
    <property type="evidence" value="ECO:0007669"/>
    <property type="project" value="UniProtKB-UniRule"/>
</dbReference>
<gene>
    <name evidence="6" type="ORF">Ga0061060_106131</name>
</gene>
<dbReference type="NCBIfam" id="TIGR00486">
    <property type="entry name" value="YbgI_SA1388"/>
    <property type="match status" value="1"/>
</dbReference>
<name>A0A0K6GMP6_9BACL</name>
<sequence>MKTPNGYEIIQLFEQFAPKHLAMEGDKIGLQIGTLNKPIRRIMITLDVLEHVVDEAIAHGIDLIIAHHPPIFRPLKHIVTDQPYGRMIEKCIKHNIAIYAAHTNLDIAKGGVNDWLAEALQLQNVDVLVPTYEEPLKKLVVYVPRTHADAVRKAMGDAGAGHIGNYSHCTFNSEGIGMFLPEEGANPFIGQQGKLETVEEVRIETIVPSRLQRKVIRAMLQAHPYEEVAYDVYPLDNKGMTYGLGRIGTLSEEMTLQQFAEHVKTSLHVPAVRVVGELASRVRKVAVIGGDGNKYIHEAKMSGADVYVTGDLYYHVAHDALMLGLNVVDPGHHVEKVMKEGVANVLKTMCAQQKFDVDIYVSKTHTEPFTFI</sequence>
<dbReference type="Gene3D" id="3.40.1390.30">
    <property type="entry name" value="NIF3 (NGG1p interacting factor 3)-like"/>
    <property type="match status" value="1"/>
</dbReference>
<dbReference type="FunFam" id="3.30.70.120:FF:000006">
    <property type="entry name" value="GTP cyclohydrolase 1 type 2 homolog"/>
    <property type="match status" value="1"/>
</dbReference>
<feature type="binding site" evidence="5">
    <location>
        <position position="332"/>
    </location>
    <ligand>
        <name>a divalent metal cation</name>
        <dbReference type="ChEBI" id="CHEBI:60240"/>
        <label>1</label>
    </ligand>
</feature>
<reference evidence="7" key="1">
    <citation type="submission" date="2015-08" db="EMBL/GenBank/DDBJ databases">
        <authorList>
            <person name="Varghese N."/>
        </authorList>
    </citation>
    <scope>NUCLEOTIDE SEQUENCE [LARGE SCALE GENOMIC DNA]</scope>
    <source>
        <strain evidence="7">DSM 27374</strain>
    </source>
</reference>
<dbReference type="FunFam" id="3.40.1390.30:FF:000001">
    <property type="entry name" value="GTP cyclohydrolase 1 type 2"/>
    <property type="match status" value="1"/>
</dbReference>
<comment type="similarity">
    <text evidence="1 4">Belongs to the GTP cyclohydrolase I type 2/NIF3 family.</text>
</comment>
<accession>A0A0K6GMP6</accession>
<feature type="binding site" evidence="5">
    <location>
        <position position="335"/>
    </location>
    <ligand>
        <name>a divalent metal cation</name>
        <dbReference type="ChEBI" id="CHEBI:60240"/>
        <label>1</label>
    </ligand>
</feature>
<dbReference type="Proteomes" id="UP000182738">
    <property type="component" value="Unassembled WGS sequence"/>
</dbReference>
<dbReference type="OrthoDB" id="9792792at2"/>
<evidence type="ECO:0000313" key="6">
    <source>
        <dbReference type="EMBL" id="CUA79922.1"/>
    </source>
</evidence>
<dbReference type="Pfam" id="PF01784">
    <property type="entry name" value="DUF34_NIF3"/>
    <property type="match status" value="1"/>
</dbReference>
<evidence type="ECO:0000256" key="4">
    <source>
        <dbReference type="PIRNR" id="PIRNR037489"/>
    </source>
</evidence>
<proteinExistence type="inferred from homology"/>
<dbReference type="SUPFAM" id="SSF102705">
    <property type="entry name" value="NIF3 (NGG1p interacting factor 3)-like"/>
    <property type="match status" value="1"/>
</dbReference>
<dbReference type="InterPro" id="IPR036069">
    <property type="entry name" value="DUF34/NIF3_sf"/>
</dbReference>
<organism evidence="6 7">
    <name type="scientific">Anoxybacillus suryakundensis</name>
    <dbReference type="NCBI Taxonomy" id="1325335"/>
    <lineage>
        <taxon>Bacteria</taxon>
        <taxon>Bacillati</taxon>
        <taxon>Bacillota</taxon>
        <taxon>Bacilli</taxon>
        <taxon>Bacillales</taxon>
        <taxon>Anoxybacillaceae</taxon>
        <taxon>Anoxybacillus</taxon>
    </lineage>
</organism>
<dbReference type="STRING" id="1325335.GCA_001418025_01231"/>
<dbReference type="Gene3D" id="3.30.70.120">
    <property type="match status" value="1"/>
</dbReference>
<evidence type="ECO:0000256" key="5">
    <source>
        <dbReference type="PIRSR" id="PIRSR602678-1"/>
    </source>
</evidence>
<keyword evidence="3 4" id="KW-0479">Metal-binding</keyword>
<dbReference type="PANTHER" id="PTHR13799:SF14">
    <property type="entry name" value="GTP CYCLOHYDROLASE 1 TYPE 2 HOMOLOG"/>
    <property type="match status" value="1"/>
</dbReference>
<feature type="binding site" evidence="5">
    <location>
        <position position="106"/>
    </location>
    <ligand>
        <name>a divalent metal cation</name>
        <dbReference type="ChEBI" id="CHEBI:60240"/>
        <label>1</label>
    </ligand>
</feature>
<dbReference type="AlphaFoldDB" id="A0A0K6GMP6"/>
<feature type="binding site" evidence="5">
    <location>
        <position position="67"/>
    </location>
    <ligand>
        <name>a divalent metal cation</name>
        <dbReference type="ChEBI" id="CHEBI:60240"/>
        <label>1</label>
    </ligand>
</feature>
<feature type="binding site" evidence="5">
    <location>
        <position position="68"/>
    </location>
    <ligand>
        <name>a divalent metal cation</name>
        <dbReference type="ChEBI" id="CHEBI:60240"/>
        <label>1</label>
    </ligand>
</feature>